<gene>
    <name evidence="2" type="ORF">DBV39_06465</name>
</gene>
<dbReference type="KEGG" id="boz:DBV39_06465"/>
<dbReference type="EMBL" id="CP028901">
    <property type="protein sequence ID" value="AWB33406.1"/>
    <property type="molecule type" value="Genomic_DNA"/>
</dbReference>
<sequence length="221" mass="24177">MSRKSGRSRLLAWMLTAAFMSVAWATQVQSNPAPRLASGSLSVPVAGPATCPAERAVYELRVPDSDDVWRIELVPAQNTRSIASDLYMKLVTPVRTYWFKFEVSQGYSGISVLPVTDPYSDTGSRDLLGPPFGDNPDGTQDPDVLSTLRFLVFDESLTVLFEPPVSGDEAPPLIMMPEIGQTLWYNTAALTDSAGADRDPMPRGMFKRTGCLVTPHRPIPD</sequence>
<evidence type="ECO:0000313" key="3">
    <source>
        <dbReference type="Proteomes" id="UP000244571"/>
    </source>
</evidence>
<accession>A0A2R4XHX4</accession>
<protein>
    <submittedName>
        <fullName evidence="2">Uncharacterized protein</fullName>
    </submittedName>
</protein>
<proteinExistence type="predicted"/>
<reference evidence="2 3" key="1">
    <citation type="submission" date="2018-04" db="EMBL/GenBank/DDBJ databases">
        <title>Bordetella sp. HZ20 isolated from seawater.</title>
        <authorList>
            <person name="Sun C."/>
        </authorList>
    </citation>
    <scope>NUCLEOTIDE SEQUENCE [LARGE SCALE GENOMIC DNA]</scope>
    <source>
        <strain evidence="2 3">HZ20</strain>
    </source>
</reference>
<feature type="signal peptide" evidence="1">
    <location>
        <begin position="1"/>
        <end position="25"/>
    </location>
</feature>
<evidence type="ECO:0000313" key="2">
    <source>
        <dbReference type="EMBL" id="AWB33406.1"/>
    </source>
</evidence>
<dbReference type="AlphaFoldDB" id="A0A2R4XHX4"/>
<name>A0A2R4XHX4_9BURK</name>
<organism evidence="2 3">
    <name type="scientific">Orrella marina</name>
    <dbReference type="NCBI Taxonomy" id="2163011"/>
    <lineage>
        <taxon>Bacteria</taxon>
        <taxon>Pseudomonadati</taxon>
        <taxon>Pseudomonadota</taxon>
        <taxon>Betaproteobacteria</taxon>
        <taxon>Burkholderiales</taxon>
        <taxon>Alcaligenaceae</taxon>
        <taxon>Orrella</taxon>
    </lineage>
</organism>
<evidence type="ECO:0000256" key="1">
    <source>
        <dbReference type="SAM" id="SignalP"/>
    </source>
</evidence>
<dbReference type="Proteomes" id="UP000244571">
    <property type="component" value="Chromosome"/>
</dbReference>
<feature type="chain" id="PRO_5015311845" evidence="1">
    <location>
        <begin position="26"/>
        <end position="221"/>
    </location>
</feature>
<keyword evidence="3" id="KW-1185">Reference proteome</keyword>
<dbReference type="OrthoDB" id="7605412at2"/>
<keyword evidence="1" id="KW-0732">Signal</keyword>
<dbReference type="RefSeq" id="WP_108620835.1">
    <property type="nucleotide sequence ID" value="NZ_CP028901.1"/>
</dbReference>